<dbReference type="SUPFAM" id="SSF56300">
    <property type="entry name" value="Metallo-dependent phosphatases"/>
    <property type="match status" value="1"/>
</dbReference>
<evidence type="ECO:0000259" key="1">
    <source>
        <dbReference type="Pfam" id="PF00149"/>
    </source>
</evidence>
<proteinExistence type="predicted"/>
<dbReference type="AlphaFoldDB" id="A0A545UTM4"/>
<protein>
    <submittedName>
        <fullName evidence="2">Metallophosphoesterase</fullName>
    </submittedName>
</protein>
<gene>
    <name evidence="2" type="ORF">IF1G_08743</name>
</gene>
<dbReference type="InterPro" id="IPR004843">
    <property type="entry name" value="Calcineurin-like_PHP"/>
</dbReference>
<reference evidence="2 3" key="1">
    <citation type="journal article" date="2019" name="Appl. Microbiol. Biotechnol.">
        <title>Genome sequence of Isaria javanica and comparative genome analysis insights into family S53 peptidase evolution in fungal entomopathogens.</title>
        <authorList>
            <person name="Lin R."/>
            <person name="Zhang X."/>
            <person name="Xin B."/>
            <person name="Zou M."/>
            <person name="Gao Y."/>
            <person name="Qin F."/>
            <person name="Hu Q."/>
            <person name="Xie B."/>
            <person name="Cheng X."/>
        </authorList>
    </citation>
    <scope>NUCLEOTIDE SEQUENCE [LARGE SCALE GENOMIC DNA]</scope>
    <source>
        <strain evidence="2 3">IJ1G</strain>
    </source>
</reference>
<dbReference type="GO" id="GO:0016787">
    <property type="term" value="F:hydrolase activity"/>
    <property type="evidence" value="ECO:0007669"/>
    <property type="project" value="InterPro"/>
</dbReference>
<dbReference type="InterPro" id="IPR051693">
    <property type="entry name" value="UPF0046_metallophosphoest"/>
</dbReference>
<dbReference type="CDD" id="cd07379">
    <property type="entry name" value="MPP_239FB"/>
    <property type="match status" value="1"/>
</dbReference>
<organism evidence="2 3">
    <name type="scientific">Cordyceps javanica</name>
    <dbReference type="NCBI Taxonomy" id="43265"/>
    <lineage>
        <taxon>Eukaryota</taxon>
        <taxon>Fungi</taxon>
        <taxon>Dikarya</taxon>
        <taxon>Ascomycota</taxon>
        <taxon>Pezizomycotina</taxon>
        <taxon>Sordariomycetes</taxon>
        <taxon>Hypocreomycetidae</taxon>
        <taxon>Hypocreales</taxon>
        <taxon>Cordycipitaceae</taxon>
        <taxon>Cordyceps</taxon>
    </lineage>
</organism>
<dbReference type="EMBL" id="SPUK01000014">
    <property type="protein sequence ID" value="TQV92819.1"/>
    <property type="molecule type" value="Genomic_DNA"/>
</dbReference>
<dbReference type="Pfam" id="PF00149">
    <property type="entry name" value="Metallophos"/>
    <property type="match status" value="1"/>
</dbReference>
<keyword evidence="3" id="KW-1185">Reference proteome</keyword>
<feature type="domain" description="Calcineurin-like phosphoesterase" evidence="1">
    <location>
        <begin position="16"/>
        <end position="220"/>
    </location>
</feature>
<dbReference type="InterPro" id="IPR029052">
    <property type="entry name" value="Metallo-depent_PP-like"/>
</dbReference>
<evidence type="ECO:0000313" key="2">
    <source>
        <dbReference type="EMBL" id="TQV92819.1"/>
    </source>
</evidence>
<dbReference type="PANTHER" id="PTHR12905">
    <property type="entry name" value="METALLOPHOSPHOESTERASE"/>
    <property type="match status" value="1"/>
</dbReference>
<dbReference type="OrthoDB" id="630188at2759"/>
<evidence type="ECO:0000313" key="3">
    <source>
        <dbReference type="Proteomes" id="UP000315783"/>
    </source>
</evidence>
<name>A0A545UTM4_9HYPO</name>
<dbReference type="Proteomes" id="UP000315783">
    <property type="component" value="Unassembled WGS sequence"/>
</dbReference>
<accession>A0A545UTM4</accession>
<dbReference type="PANTHER" id="PTHR12905:SF0">
    <property type="entry name" value="CALCINEURIN-LIKE PHOSPHOESTERASE DOMAIN-CONTAINING PROTEIN"/>
    <property type="match status" value="1"/>
</dbReference>
<sequence length="411" mass="45310">MSSEKDIMAANVKTSIIILSDTHGMALDRKIPNQVADVCIHAGDLTEASKLEEFRSAVTLLRGIDAPLKLVIAGNHDFTLDTASFQSKIRQIKPPLEPDLVKKFYGDYEEARQLLVDAKEHGIHLLNEGTHDFVLHNGARLRVYASPYTPSLGGDWGFQYHPGQGHDFAIKDGTNIVVTHGPPRGVLDRTHTRDRAGCPDLFAAVARAKPQIHCFGHIHEGWGAKLVAWRRKLSENPSFLADIDNSESVLVEQLSTLHESQFDTPQDAASKNEKLEKHTAQKYCSASYPENDVGSKTLFVNASVKGDSETDLHLPWIVHMMLPRGSDTVTRADGSMGQHATDRTRVANAISCSDSGPDTEAMTATQAGEKCLEADHTGMDTQCKLRKQTGRKRALEVEQTALQKRRFCDAK</sequence>
<comment type="caution">
    <text evidence="2">The sequence shown here is derived from an EMBL/GenBank/DDBJ whole genome shotgun (WGS) entry which is preliminary data.</text>
</comment>
<dbReference type="Gene3D" id="3.60.21.10">
    <property type="match status" value="1"/>
</dbReference>